<dbReference type="EMBL" id="CP065956">
    <property type="protein sequence ID" value="QSR86768.1"/>
    <property type="molecule type" value="Genomic_DNA"/>
</dbReference>
<evidence type="ECO:0000313" key="2">
    <source>
        <dbReference type="EMBL" id="QSR86768.1"/>
    </source>
</evidence>
<keyword evidence="3" id="KW-1185">Reference proteome</keyword>
<proteinExistence type="predicted"/>
<keyword evidence="1" id="KW-1133">Transmembrane helix</keyword>
<dbReference type="Proteomes" id="UP000663088">
    <property type="component" value="Chromosome"/>
</dbReference>
<keyword evidence="1" id="KW-0472">Membrane</keyword>
<feature type="transmembrane region" description="Helical" evidence="1">
    <location>
        <begin position="26"/>
        <end position="45"/>
    </location>
</feature>
<evidence type="ECO:0000313" key="3">
    <source>
        <dbReference type="Proteomes" id="UP000663088"/>
    </source>
</evidence>
<reference evidence="2 3" key="1">
    <citation type="submission" date="2020-12" db="EMBL/GenBank/DDBJ databases">
        <authorList>
            <person name="Awala S.I."/>
            <person name="Gwak J.-H."/>
            <person name="Kim S.-J."/>
            <person name="Rhee S.-K."/>
        </authorList>
    </citation>
    <scope>NUCLEOTIDE SEQUENCE [LARGE SCALE GENOMIC DNA]</scope>
    <source>
        <strain evidence="2 3">IT5</strain>
    </source>
</reference>
<dbReference type="RefSeq" id="WP_206846943.1">
    <property type="nucleotide sequence ID" value="NZ_CP065956.1"/>
</dbReference>
<protein>
    <submittedName>
        <fullName evidence="2">Uncharacterized protein</fullName>
    </submittedName>
</protein>
<evidence type="ECO:0000256" key="1">
    <source>
        <dbReference type="SAM" id="Phobius"/>
    </source>
</evidence>
<accession>A0ABX7PVR4</accession>
<gene>
    <name evidence="2" type="ORF">EM20IM_09935</name>
</gene>
<keyword evidence="1" id="KW-0812">Transmembrane</keyword>
<sequence>MSEAQLQPQKEQEKTEKKLPPPVGTLFLLILYLAILAGMWLFMYFEMLQRR</sequence>
<organism evidence="2 3">
    <name type="scientific">Candidatus Methylacidiphilum infernorum</name>
    <dbReference type="NCBI Taxonomy" id="511746"/>
    <lineage>
        <taxon>Bacteria</taxon>
        <taxon>Pseudomonadati</taxon>
        <taxon>Verrucomicrobiota</taxon>
        <taxon>Methylacidiphilae</taxon>
        <taxon>Methylacidiphilales</taxon>
        <taxon>Methylacidiphilaceae</taxon>
        <taxon>Methylacidiphilum (ex Ratnadevi et al. 2023)</taxon>
    </lineage>
</organism>
<name>A0ABX7PVR4_9BACT</name>